<keyword evidence="4 6" id="KW-1133">Transmembrane helix</keyword>
<dbReference type="OrthoDB" id="8907274at2759"/>
<dbReference type="GO" id="GO:0005886">
    <property type="term" value="C:plasma membrane"/>
    <property type="evidence" value="ECO:0000318"/>
    <property type="project" value="GO_Central"/>
</dbReference>
<evidence type="ECO:0000313" key="9">
    <source>
        <dbReference type="Proteomes" id="UP000000305"/>
    </source>
</evidence>
<dbReference type="InParanoid" id="E9GLA2"/>
<evidence type="ECO:0000256" key="4">
    <source>
        <dbReference type="ARBA" id="ARBA00022989"/>
    </source>
</evidence>
<dbReference type="GO" id="GO:0007165">
    <property type="term" value="P:signal transduction"/>
    <property type="evidence" value="ECO:0000318"/>
    <property type="project" value="GO_Central"/>
</dbReference>
<evidence type="ECO:0000256" key="6">
    <source>
        <dbReference type="SAM" id="Phobius"/>
    </source>
</evidence>
<dbReference type="InterPro" id="IPR036938">
    <property type="entry name" value="PAP2/HPO_sf"/>
</dbReference>
<organism evidence="8 9">
    <name type="scientific">Daphnia pulex</name>
    <name type="common">Water flea</name>
    <dbReference type="NCBI Taxonomy" id="6669"/>
    <lineage>
        <taxon>Eukaryota</taxon>
        <taxon>Metazoa</taxon>
        <taxon>Ecdysozoa</taxon>
        <taxon>Arthropoda</taxon>
        <taxon>Crustacea</taxon>
        <taxon>Branchiopoda</taxon>
        <taxon>Diplostraca</taxon>
        <taxon>Cladocera</taxon>
        <taxon>Anomopoda</taxon>
        <taxon>Daphniidae</taxon>
        <taxon>Daphnia</taxon>
    </lineage>
</organism>
<gene>
    <name evidence="8" type="ORF">DAPPUDRAFT_319297</name>
</gene>
<feature type="transmembrane region" description="Helical" evidence="6">
    <location>
        <begin position="59"/>
        <end position="77"/>
    </location>
</feature>
<dbReference type="eggNOG" id="KOG3030">
    <property type="taxonomic scope" value="Eukaryota"/>
</dbReference>
<comment type="subcellular location">
    <subcellularLocation>
        <location evidence="1">Membrane</location>
        <topology evidence="1">Multi-pass membrane protein</topology>
    </subcellularLocation>
</comment>
<dbReference type="AlphaFoldDB" id="E9GLA2"/>
<feature type="domain" description="Phosphatidic acid phosphatase type 2/haloperoxidase" evidence="7">
    <location>
        <begin position="116"/>
        <end position="262"/>
    </location>
</feature>
<evidence type="ECO:0000256" key="1">
    <source>
        <dbReference type="ARBA" id="ARBA00004141"/>
    </source>
</evidence>
<keyword evidence="9" id="KW-1185">Reference proteome</keyword>
<keyword evidence="3 6" id="KW-0812">Transmembrane</keyword>
<feature type="transmembrane region" description="Helical" evidence="6">
    <location>
        <begin position="250"/>
        <end position="269"/>
    </location>
</feature>
<evidence type="ECO:0000256" key="2">
    <source>
        <dbReference type="ARBA" id="ARBA00008816"/>
    </source>
</evidence>
<dbReference type="FunFam" id="1.20.144.10:FF:000036">
    <property type="entry name" value="Putative phosphatidate phosphatase"/>
    <property type="match status" value="1"/>
</dbReference>
<accession>E9GLA2</accession>
<dbReference type="SUPFAM" id="SSF48317">
    <property type="entry name" value="Acid phosphatase/Vanadium-dependent haloperoxidase"/>
    <property type="match status" value="1"/>
</dbReference>
<evidence type="ECO:0000256" key="5">
    <source>
        <dbReference type="ARBA" id="ARBA00023136"/>
    </source>
</evidence>
<dbReference type="GO" id="GO:0008195">
    <property type="term" value="F:phosphatidate phosphatase activity"/>
    <property type="evidence" value="ECO:0000318"/>
    <property type="project" value="GO_Central"/>
</dbReference>
<dbReference type="PANTHER" id="PTHR10165:SF197">
    <property type="entry name" value="FI04477P-RELATED"/>
    <property type="match status" value="1"/>
</dbReference>
<dbReference type="Gene3D" id="1.20.144.10">
    <property type="entry name" value="Phosphatidic acid phosphatase type 2/haloperoxidase"/>
    <property type="match status" value="1"/>
</dbReference>
<feature type="transmembrane region" description="Helical" evidence="6">
    <location>
        <begin position="12"/>
        <end position="30"/>
    </location>
</feature>
<dbReference type="Proteomes" id="UP000000305">
    <property type="component" value="Unassembled WGS sequence"/>
</dbReference>
<dbReference type="PANTHER" id="PTHR10165">
    <property type="entry name" value="LIPID PHOSPHATE PHOSPHATASE"/>
    <property type="match status" value="1"/>
</dbReference>
<feature type="transmembrane region" description="Helical" evidence="6">
    <location>
        <begin position="189"/>
        <end position="207"/>
    </location>
</feature>
<evidence type="ECO:0000256" key="3">
    <source>
        <dbReference type="ARBA" id="ARBA00022692"/>
    </source>
</evidence>
<dbReference type="FunCoup" id="E9GLA2">
    <property type="interactions" value="240"/>
</dbReference>
<name>E9GLA2_DAPPU</name>
<keyword evidence="5 6" id="KW-0472">Membrane</keyword>
<dbReference type="Pfam" id="PF01569">
    <property type="entry name" value="PAP2"/>
    <property type="match status" value="1"/>
</dbReference>
<dbReference type="HOGENOM" id="CLU_021458_3_2_1"/>
<dbReference type="GO" id="GO:0006644">
    <property type="term" value="P:phospholipid metabolic process"/>
    <property type="evidence" value="ECO:0000318"/>
    <property type="project" value="GO_Central"/>
</dbReference>
<reference evidence="8 9" key="1">
    <citation type="journal article" date="2011" name="Science">
        <title>The ecoresponsive genome of Daphnia pulex.</title>
        <authorList>
            <person name="Colbourne J.K."/>
            <person name="Pfrender M.E."/>
            <person name="Gilbert D."/>
            <person name="Thomas W.K."/>
            <person name="Tucker A."/>
            <person name="Oakley T.H."/>
            <person name="Tokishita S."/>
            <person name="Aerts A."/>
            <person name="Arnold G.J."/>
            <person name="Basu M.K."/>
            <person name="Bauer D.J."/>
            <person name="Caceres C.E."/>
            <person name="Carmel L."/>
            <person name="Casola C."/>
            <person name="Choi J.H."/>
            <person name="Detter J.C."/>
            <person name="Dong Q."/>
            <person name="Dusheyko S."/>
            <person name="Eads B.D."/>
            <person name="Frohlich T."/>
            <person name="Geiler-Samerotte K.A."/>
            <person name="Gerlach D."/>
            <person name="Hatcher P."/>
            <person name="Jogdeo S."/>
            <person name="Krijgsveld J."/>
            <person name="Kriventseva E.V."/>
            <person name="Kultz D."/>
            <person name="Laforsch C."/>
            <person name="Lindquist E."/>
            <person name="Lopez J."/>
            <person name="Manak J.R."/>
            <person name="Muller J."/>
            <person name="Pangilinan J."/>
            <person name="Patwardhan R.P."/>
            <person name="Pitluck S."/>
            <person name="Pritham E.J."/>
            <person name="Rechtsteiner A."/>
            <person name="Rho M."/>
            <person name="Rogozin I.B."/>
            <person name="Sakarya O."/>
            <person name="Salamov A."/>
            <person name="Schaack S."/>
            <person name="Shapiro H."/>
            <person name="Shiga Y."/>
            <person name="Skalitzky C."/>
            <person name="Smith Z."/>
            <person name="Souvorov A."/>
            <person name="Sung W."/>
            <person name="Tang Z."/>
            <person name="Tsuchiya D."/>
            <person name="Tu H."/>
            <person name="Vos H."/>
            <person name="Wang M."/>
            <person name="Wolf Y.I."/>
            <person name="Yamagata H."/>
            <person name="Yamada T."/>
            <person name="Ye Y."/>
            <person name="Shaw J.R."/>
            <person name="Andrews J."/>
            <person name="Crease T.J."/>
            <person name="Tang H."/>
            <person name="Lucas S.M."/>
            <person name="Robertson H.M."/>
            <person name="Bork P."/>
            <person name="Koonin E.V."/>
            <person name="Zdobnov E.M."/>
            <person name="Grigoriev I.V."/>
            <person name="Lynch M."/>
            <person name="Boore J.L."/>
        </authorList>
    </citation>
    <scope>NUCLEOTIDE SEQUENCE [LARGE SCALE GENOMIC DNA]</scope>
</reference>
<dbReference type="EMBL" id="GL732550">
    <property type="protein sequence ID" value="EFX79830.1"/>
    <property type="molecule type" value="Genomic_DNA"/>
</dbReference>
<dbReference type="STRING" id="6669.E9GLA2"/>
<dbReference type="SMART" id="SM00014">
    <property type="entry name" value="acidPPc"/>
    <property type="match status" value="1"/>
</dbReference>
<evidence type="ECO:0000259" key="7">
    <source>
        <dbReference type="SMART" id="SM00014"/>
    </source>
</evidence>
<feature type="transmembrane region" description="Helical" evidence="6">
    <location>
        <begin position="219"/>
        <end position="238"/>
    </location>
</feature>
<sequence>MTDSAPVRQVIIEFICLAIVWVPALIWHLIGKPFQRGFYCDDTSIRYPYKDSTVTDAELMGYSLGVPIILIIIVEIVRWKRKSKWEGIIHQSSSSTTNISSSIRFRSVVIKIVHIVAIFLFGEGCSQLATDIGKYSVGRLRPHFIDVCQPANLTELCPLGGPPIYITDYTCTGTDEKKLLDSRLSFPSGHASFSAYSMLYLVIFLQCRMNWSGSKLLRPLIQIAALMFSWYTGLSRIFDYKHHGSDVLTGFFIGYTSASLTALYIANFFKQKSYGKIPLLPQNRRDIELQNHSEASSQSETRPAST</sequence>
<dbReference type="GO" id="GO:0046839">
    <property type="term" value="P:phospholipid dephosphorylation"/>
    <property type="evidence" value="ECO:0000318"/>
    <property type="project" value="GO_Central"/>
</dbReference>
<dbReference type="OMA" id="YPYKRST"/>
<dbReference type="InterPro" id="IPR043216">
    <property type="entry name" value="PAP-like"/>
</dbReference>
<dbReference type="KEGG" id="dpx:DAPPUDRAFT_319297"/>
<feature type="transmembrane region" description="Helical" evidence="6">
    <location>
        <begin position="108"/>
        <end position="129"/>
    </location>
</feature>
<dbReference type="InterPro" id="IPR000326">
    <property type="entry name" value="PAP2/HPO"/>
</dbReference>
<evidence type="ECO:0000313" key="8">
    <source>
        <dbReference type="EMBL" id="EFX79830.1"/>
    </source>
</evidence>
<dbReference type="CDD" id="cd03384">
    <property type="entry name" value="PAP2_wunen"/>
    <property type="match status" value="1"/>
</dbReference>
<dbReference type="PhylomeDB" id="E9GLA2"/>
<protein>
    <recommendedName>
        <fullName evidence="7">Phosphatidic acid phosphatase type 2/haloperoxidase domain-containing protein</fullName>
    </recommendedName>
</protein>
<proteinExistence type="inferred from homology"/>
<comment type="similarity">
    <text evidence="2">Belongs to the PA-phosphatase related phosphoesterase family.</text>
</comment>